<dbReference type="InterPro" id="IPR019775">
    <property type="entry name" value="WD40_repeat_CS"/>
</dbReference>
<dbReference type="CDD" id="cd00200">
    <property type="entry name" value="WD40"/>
    <property type="match status" value="1"/>
</dbReference>
<sequence length="565" mass="61902">MSNLLPSRVLVIPRKSTAQHSLKRTFPDTHYLLLGQSAAVSTSDTMSYLQMQDPTLERSFRGHKDVVTGLAFKPSMTQLASTSMDHSVMVWNFKPQLRAFRFVGHKAPVTSVDFSPTGKLLASSSRDKTVRLWTPNVKGDVTVFKAHISTVRSVQFSRDSEQLLTASDDKTIKLWSTHRSRFQYTLAGHLNWVRTARFSPDSRLIASGSDDKTVRLWDLSSKSCIKTYWDHLGMVSSVAFHPSGTVIASASSDRSIKLFDIRTHKLIQHYSDAHGTPNSGHDSINQSVSGGVNSIAFGGLNGEWLISTGMDGLIKVWDVKEGHLFYTLHGHKNGPTTTAVFSPDGDYFATGGSDAQVMVWKSNFDQVDRLDGAVFGEQDGQDSSSSINHLHSQHALHTDPFMQKPPNPKVAATSCPILKSVSITSGQVGTNFKNKSSSLPETAFSGGHSASLRDNHSPDIVEIGPALHNMESIHSDVALAGQYPIVAKEISPVASPVTSPTEVRVVPDQISVTLQHIVRQIDVLTQTMSIIESRLTMNEDRVIELTKKFSESQNSLMAQSVPSKP</sequence>
<dbReference type="InterPro" id="IPR020472">
    <property type="entry name" value="WD40_PAC1"/>
</dbReference>
<keyword evidence="5" id="KW-1185">Reference proteome</keyword>
<feature type="repeat" description="WD" evidence="3">
    <location>
        <begin position="60"/>
        <end position="94"/>
    </location>
</feature>
<dbReference type="Pfam" id="PF00400">
    <property type="entry name" value="WD40"/>
    <property type="match status" value="2"/>
</dbReference>
<dbReference type="Gene3D" id="2.130.10.10">
    <property type="entry name" value="YVTN repeat-like/Quinoprotein amine dehydrogenase"/>
    <property type="match status" value="3"/>
</dbReference>
<feature type="repeat" description="WD" evidence="3">
    <location>
        <begin position="186"/>
        <end position="227"/>
    </location>
</feature>
<dbReference type="PANTHER" id="PTHR44019">
    <property type="entry name" value="WD REPEAT-CONTAINING PROTEIN 55"/>
    <property type="match status" value="1"/>
</dbReference>
<dbReference type="EMBL" id="JAFCIX010000495">
    <property type="protein sequence ID" value="KAH6588686.1"/>
    <property type="molecule type" value="Genomic_DNA"/>
</dbReference>
<keyword evidence="2" id="KW-0677">Repeat</keyword>
<dbReference type="PANTHER" id="PTHR44019:SF8">
    <property type="entry name" value="POC1 CENTRIOLAR PROTEIN HOMOLOG"/>
    <property type="match status" value="1"/>
</dbReference>
<evidence type="ECO:0000313" key="5">
    <source>
        <dbReference type="Proteomes" id="UP001648503"/>
    </source>
</evidence>
<dbReference type="SUPFAM" id="SSF50978">
    <property type="entry name" value="WD40 repeat-like"/>
    <property type="match status" value="1"/>
</dbReference>
<feature type="repeat" description="WD" evidence="3">
    <location>
        <begin position="102"/>
        <end position="133"/>
    </location>
</feature>
<accession>A0ABQ8EY69</accession>
<reference evidence="4 5" key="1">
    <citation type="submission" date="2021-02" db="EMBL/GenBank/DDBJ databases">
        <title>Variation within the Batrachochytrium salamandrivorans European outbreak.</title>
        <authorList>
            <person name="Kelly M."/>
            <person name="Pasmans F."/>
            <person name="Shea T.P."/>
            <person name="Munoz J.F."/>
            <person name="Carranza S."/>
            <person name="Cuomo C.A."/>
            <person name="Martel A."/>
        </authorList>
    </citation>
    <scope>NUCLEOTIDE SEQUENCE [LARGE SCALE GENOMIC DNA]</scope>
    <source>
        <strain evidence="4 5">AMFP18/2</strain>
    </source>
</reference>
<dbReference type="InterPro" id="IPR036322">
    <property type="entry name" value="WD40_repeat_dom_sf"/>
</dbReference>
<dbReference type="SMART" id="SM00320">
    <property type="entry name" value="WD40"/>
    <property type="match status" value="7"/>
</dbReference>
<organism evidence="4 5">
    <name type="scientific">Batrachochytrium salamandrivorans</name>
    <dbReference type="NCBI Taxonomy" id="1357716"/>
    <lineage>
        <taxon>Eukaryota</taxon>
        <taxon>Fungi</taxon>
        <taxon>Fungi incertae sedis</taxon>
        <taxon>Chytridiomycota</taxon>
        <taxon>Chytridiomycota incertae sedis</taxon>
        <taxon>Chytridiomycetes</taxon>
        <taxon>Rhizophydiales</taxon>
        <taxon>Rhizophydiales incertae sedis</taxon>
        <taxon>Batrachochytrium</taxon>
    </lineage>
</organism>
<dbReference type="PROSITE" id="PS50294">
    <property type="entry name" value="WD_REPEATS_REGION"/>
    <property type="match status" value="5"/>
</dbReference>
<dbReference type="PROSITE" id="PS50082">
    <property type="entry name" value="WD_REPEATS_2"/>
    <property type="match status" value="7"/>
</dbReference>
<dbReference type="InterPro" id="IPR050505">
    <property type="entry name" value="WDR55/POC1"/>
</dbReference>
<evidence type="ECO:0000256" key="3">
    <source>
        <dbReference type="PROSITE-ProRule" id="PRU00221"/>
    </source>
</evidence>
<comment type="caution">
    <text evidence="4">The sequence shown here is derived from an EMBL/GenBank/DDBJ whole genome shotgun (WGS) entry which is preliminary data.</text>
</comment>
<feature type="repeat" description="WD" evidence="3">
    <location>
        <begin position="144"/>
        <end position="185"/>
    </location>
</feature>
<dbReference type="InterPro" id="IPR015943">
    <property type="entry name" value="WD40/YVTN_repeat-like_dom_sf"/>
</dbReference>
<name>A0ABQ8EY69_9FUNG</name>
<evidence type="ECO:0008006" key="6">
    <source>
        <dbReference type="Google" id="ProtNLM"/>
    </source>
</evidence>
<feature type="repeat" description="WD" evidence="3">
    <location>
        <begin position="341"/>
        <end position="361"/>
    </location>
</feature>
<keyword evidence="1 3" id="KW-0853">WD repeat</keyword>
<evidence type="ECO:0000256" key="1">
    <source>
        <dbReference type="ARBA" id="ARBA00022574"/>
    </source>
</evidence>
<dbReference type="Pfam" id="PF23869">
    <property type="entry name" value="Beta-prop_WDR75_1st"/>
    <property type="match status" value="1"/>
</dbReference>
<gene>
    <name evidence="4" type="ORF">BASA50_010556</name>
</gene>
<evidence type="ECO:0000256" key="2">
    <source>
        <dbReference type="ARBA" id="ARBA00022737"/>
    </source>
</evidence>
<dbReference type="InterPro" id="IPR001680">
    <property type="entry name" value="WD40_rpt"/>
</dbReference>
<dbReference type="PRINTS" id="PR00320">
    <property type="entry name" value="GPROTEINBRPT"/>
</dbReference>
<feature type="repeat" description="WD" evidence="3">
    <location>
        <begin position="301"/>
        <end position="327"/>
    </location>
</feature>
<proteinExistence type="predicted"/>
<protein>
    <recommendedName>
        <fullName evidence="6">POC1 centriolar protein A</fullName>
    </recommendedName>
</protein>
<dbReference type="PROSITE" id="PS00678">
    <property type="entry name" value="WD_REPEATS_1"/>
    <property type="match status" value="3"/>
</dbReference>
<evidence type="ECO:0000313" key="4">
    <source>
        <dbReference type="EMBL" id="KAH6588686.1"/>
    </source>
</evidence>
<feature type="repeat" description="WD" evidence="3">
    <location>
        <begin position="228"/>
        <end position="269"/>
    </location>
</feature>
<dbReference type="Proteomes" id="UP001648503">
    <property type="component" value="Unassembled WGS sequence"/>
</dbReference>